<accession>A0ABU7FUY7</accession>
<reference evidence="13" key="1">
    <citation type="submission" date="2024-01" db="EMBL/GenBank/DDBJ databases">
        <title>First draft genome sequence data of TA4-1, the type strain of Gram-positive actinobacterium Streptomyces chiangmaiensis.</title>
        <authorList>
            <person name="Yasawong M."/>
            <person name="Nantapong N."/>
        </authorList>
    </citation>
    <scope>NUCLEOTIDE SEQUENCE</scope>
    <source>
        <strain evidence="13">TA4-1</strain>
    </source>
</reference>
<comment type="subcellular location">
    <subcellularLocation>
        <location evidence="1">Cell membrane</location>
        <topology evidence="1">Multi-pass membrane protein</topology>
    </subcellularLocation>
</comment>
<dbReference type="SUPFAM" id="SSF81296">
    <property type="entry name" value="E set domains"/>
    <property type="match status" value="1"/>
</dbReference>
<dbReference type="InterPro" id="IPR008457">
    <property type="entry name" value="Cu-R_CopD_dom"/>
</dbReference>
<name>A0ABU7FUY7_9ACTN</name>
<keyword evidence="4" id="KW-0479">Metal-binding</keyword>
<dbReference type="InterPro" id="IPR032694">
    <property type="entry name" value="CopC/D"/>
</dbReference>
<evidence type="ECO:0000256" key="5">
    <source>
        <dbReference type="ARBA" id="ARBA00022729"/>
    </source>
</evidence>
<keyword evidence="8 9" id="KW-0472">Membrane</keyword>
<feature type="transmembrane region" description="Helical" evidence="9">
    <location>
        <begin position="226"/>
        <end position="247"/>
    </location>
</feature>
<feature type="transmembrane region" description="Helical" evidence="9">
    <location>
        <begin position="387"/>
        <end position="407"/>
    </location>
</feature>
<feature type="transmembrane region" description="Helical" evidence="9">
    <location>
        <begin position="254"/>
        <end position="272"/>
    </location>
</feature>
<keyword evidence="5 10" id="KW-0732">Signal</keyword>
<feature type="signal peptide" evidence="10">
    <location>
        <begin position="1"/>
        <end position="32"/>
    </location>
</feature>
<keyword evidence="7" id="KW-0186">Copper</keyword>
<keyword evidence="14" id="KW-1185">Reference proteome</keyword>
<evidence type="ECO:0000256" key="3">
    <source>
        <dbReference type="ARBA" id="ARBA00022692"/>
    </source>
</evidence>
<dbReference type="InterPro" id="IPR014756">
    <property type="entry name" value="Ig_E-set"/>
</dbReference>
<evidence type="ECO:0000256" key="7">
    <source>
        <dbReference type="ARBA" id="ARBA00023008"/>
    </source>
</evidence>
<evidence type="ECO:0000259" key="11">
    <source>
        <dbReference type="Pfam" id="PF04234"/>
    </source>
</evidence>
<dbReference type="InterPro" id="IPR014755">
    <property type="entry name" value="Cu-Rt/internalin_Ig-like"/>
</dbReference>
<evidence type="ECO:0000256" key="8">
    <source>
        <dbReference type="ARBA" id="ARBA00023136"/>
    </source>
</evidence>
<sequence>MRGFLGRTAARLAAVMLLAVAGLLTTSASAQAHAVLLFASPAIEGAVPTAPKAVSLVFDEPVQPSGPRTVRLTTSAGKVVAVGSASRSQGGRQLTVPVRATLTPGVYTVAWQATAQDGDVMGGSYRFAVGSAAAGLSAGTAGGQQQVSGAGATAVLRWVLFAAFTLTLGGLVGERLAARHGIRAPRSWARASAVGGMVASAGLAVLIAGGGSLVEGISSPSGSALFGGRAGVLALVETAAWLVTVALMRGWRPVAWAGLAAAVVSEGLRAHPATASEVWGPLLTTVHLAAAAVWIGALLHLVWVGIVRRWDAGFRRALAGYARLALVLVVAVLLTGTLSGLLLVSPSELLNTSFGKVLTVKVALVVAVCALAAGARWRMVQGAPRSLVRVEASALVAVLAVTAWLSVTQPPRDAQAALPFAPPATGNAITVGGRADQIGIAATASAGQVVLRLTAPTTDLQRDDSRTYEASLRLADAAGRARTVALRGCGDGCFYAPVAWKNGANLLTVQAAAEGWGGGKETLRVMWPVRPDTALLERTVTAMRAVKKLTMHEQVASDAARLDVAPTRLEVSGDEFVDAEPYAQGKATQTSRFTDAENHTVLALGYPGERLALELTLDGQDRVVRETLVAPNHFIRRSFTYPEPGEAD</sequence>
<dbReference type="EMBL" id="JAYWVC010000265">
    <property type="protein sequence ID" value="MED7827743.1"/>
    <property type="molecule type" value="Genomic_DNA"/>
</dbReference>
<dbReference type="PANTHER" id="PTHR34820">
    <property type="entry name" value="INNER MEMBRANE PROTEIN YEBZ"/>
    <property type="match status" value="1"/>
</dbReference>
<evidence type="ECO:0000256" key="4">
    <source>
        <dbReference type="ARBA" id="ARBA00022723"/>
    </source>
</evidence>
<dbReference type="RefSeq" id="WP_329512114.1">
    <property type="nucleotide sequence ID" value="NZ_BAAAYZ010000221.1"/>
</dbReference>
<feature type="domain" description="Copper resistance protein D" evidence="12">
    <location>
        <begin position="316"/>
        <end position="405"/>
    </location>
</feature>
<evidence type="ECO:0000256" key="2">
    <source>
        <dbReference type="ARBA" id="ARBA00022475"/>
    </source>
</evidence>
<evidence type="ECO:0000256" key="6">
    <source>
        <dbReference type="ARBA" id="ARBA00022989"/>
    </source>
</evidence>
<proteinExistence type="predicted"/>
<dbReference type="Pfam" id="PF05425">
    <property type="entry name" value="CopD"/>
    <property type="match status" value="1"/>
</dbReference>
<dbReference type="Gene3D" id="2.60.40.1220">
    <property type="match status" value="1"/>
</dbReference>
<evidence type="ECO:0000313" key="14">
    <source>
        <dbReference type="Proteomes" id="UP001333996"/>
    </source>
</evidence>
<evidence type="ECO:0000256" key="1">
    <source>
        <dbReference type="ARBA" id="ARBA00004651"/>
    </source>
</evidence>
<dbReference type="PANTHER" id="PTHR34820:SF4">
    <property type="entry name" value="INNER MEMBRANE PROTEIN YEBZ"/>
    <property type="match status" value="1"/>
</dbReference>
<feature type="transmembrane region" description="Helical" evidence="9">
    <location>
        <begin position="278"/>
        <end position="303"/>
    </location>
</feature>
<feature type="transmembrane region" description="Helical" evidence="9">
    <location>
        <begin position="194"/>
        <end position="214"/>
    </location>
</feature>
<evidence type="ECO:0000256" key="9">
    <source>
        <dbReference type="SAM" id="Phobius"/>
    </source>
</evidence>
<feature type="transmembrane region" description="Helical" evidence="9">
    <location>
        <begin position="324"/>
        <end position="345"/>
    </location>
</feature>
<dbReference type="Pfam" id="PF04234">
    <property type="entry name" value="CopC"/>
    <property type="match status" value="1"/>
</dbReference>
<gene>
    <name evidence="13" type="ORF">VXC91_39105</name>
</gene>
<evidence type="ECO:0000259" key="12">
    <source>
        <dbReference type="Pfam" id="PF05425"/>
    </source>
</evidence>
<keyword evidence="3 9" id="KW-0812">Transmembrane</keyword>
<comment type="caution">
    <text evidence="13">The sequence shown here is derived from an EMBL/GenBank/DDBJ whole genome shotgun (WGS) entry which is preliminary data.</text>
</comment>
<feature type="chain" id="PRO_5047338350" evidence="10">
    <location>
        <begin position="33"/>
        <end position="648"/>
    </location>
</feature>
<evidence type="ECO:0000256" key="10">
    <source>
        <dbReference type="SAM" id="SignalP"/>
    </source>
</evidence>
<keyword evidence="6 9" id="KW-1133">Transmembrane helix</keyword>
<organism evidence="13 14">
    <name type="scientific">Streptomyces chiangmaiensis</name>
    <dbReference type="NCBI Taxonomy" id="766497"/>
    <lineage>
        <taxon>Bacteria</taxon>
        <taxon>Bacillati</taxon>
        <taxon>Actinomycetota</taxon>
        <taxon>Actinomycetes</taxon>
        <taxon>Kitasatosporales</taxon>
        <taxon>Streptomycetaceae</taxon>
        <taxon>Streptomyces</taxon>
    </lineage>
</organism>
<feature type="transmembrane region" description="Helical" evidence="9">
    <location>
        <begin position="357"/>
        <end position="375"/>
    </location>
</feature>
<feature type="transmembrane region" description="Helical" evidence="9">
    <location>
        <begin position="155"/>
        <end position="173"/>
    </location>
</feature>
<dbReference type="Proteomes" id="UP001333996">
    <property type="component" value="Unassembled WGS sequence"/>
</dbReference>
<feature type="domain" description="CopC" evidence="11">
    <location>
        <begin position="33"/>
        <end position="129"/>
    </location>
</feature>
<dbReference type="InterPro" id="IPR007348">
    <property type="entry name" value="CopC_dom"/>
</dbReference>
<protein>
    <submittedName>
        <fullName evidence="13">Copper resistance protein CopC</fullName>
    </submittedName>
</protein>
<evidence type="ECO:0000313" key="13">
    <source>
        <dbReference type="EMBL" id="MED7827743.1"/>
    </source>
</evidence>
<keyword evidence="2" id="KW-1003">Cell membrane</keyword>